<gene>
    <name evidence="2" type="ORF">L2737_12755</name>
</gene>
<sequence>MLFQRLKIILLLLLSLSTFSAVGQVQLNDDQRNISSTEIAVCVQEGSGAPANSLRVSHSVSSLSYLQTSLSDGQDFISMLVSTDLRHKNLTPEKEQPLISQLASVDFFNDVRRVVSSDNRAGTGVKPNYFLQIAFFEPVIFNRFITPIDKPKFTYHWTSKLSSTVSRLSGWKDGNSLYSHHHLRYS</sequence>
<dbReference type="Proteomes" id="UP001202134">
    <property type="component" value="Unassembled WGS sequence"/>
</dbReference>
<reference evidence="2 3" key="1">
    <citation type="submission" date="2022-01" db="EMBL/GenBank/DDBJ databases">
        <title>Whole genome-based taxonomy of the Shewanellaceae.</title>
        <authorList>
            <person name="Martin-Rodriguez A.J."/>
        </authorList>
    </citation>
    <scope>NUCLEOTIDE SEQUENCE [LARGE SCALE GENOMIC DNA]</scope>
    <source>
        <strain evidence="2 3">DSM 24955</strain>
    </source>
</reference>
<organism evidence="2 3">
    <name type="scientific">Shewanella electrodiphila</name>
    <dbReference type="NCBI Taxonomy" id="934143"/>
    <lineage>
        <taxon>Bacteria</taxon>
        <taxon>Pseudomonadati</taxon>
        <taxon>Pseudomonadota</taxon>
        <taxon>Gammaproteobacteria</taxon>
        <taxon>Alteromonadales</taxon>
        <taxon>Shewanellaceae</taxon>
        <taxon>Shewanella</taxon>
    </lineage>
</organism>
<comment type="caution">
    <text evidence="2">The sequence shown here is derived from an EMBL/GenBank/DDBJ whole genome shotgun (WGS) entry which is preliminary data.</text>
</comment>
<feature type="chain" id="PRO_5045999258" evidence="1">
    <location>
        <begin position="24"/>
        <end position="186"/>
    </location>
</feature>
<keyword evidence="1" id="KW-0732">Signal</keyword>
<feature type="signal peptide" evidence="1">
    <location>
        <begin position="1"/>
        <end position="23"/>
    </location>
</feature>
<name>A0ABT0KQT6_9GAMM</name>
<evidence type="ECO:0000313" key="3">
    <source>
        <dbReference type="Proteomes" id="UP001202134"/>
    </source>
</evidence>
<keyword evidence="3" id="KW-1185">Reference proteome</keyword>
<accession>A0ABT0KQT6</accession>
<evidence type="ECO:0000313" key="2">
    <source>
        <dbReference type="EMBL" id="MCL1046192.1"/>
    </source>
</evidence>
<protein>
    <submittedName>
        <fullName evidence="2">Uncharacterized protein</fullName>
    </submittedName>
</protein>
<dbReference type="EMBL" id="JAKIKU010000006">
    <property type="protein sequence ID" value="MCL1046192.1"/>
    <property type="molecule type" value="Genomic_DNA"/>
</dbReference>
<evidence type="ECO:0000256" key="1">
    <source>
        <dbReference type="SAM" id="SignalP"/>
    </source>
</evidence>
<proteinExistence type="predicted"/>
<dbReference type="RefSeq" id="WP_248955957.1">
    <property type="nucleotide sequence ID" value="NZ_JAKIKU010000006.1"/>
</dbReference>